<feature type="binding site" evidence="5">
    <location>
        <position position="239"/>
    </location>
    <ligand>
        <name>Zn(2+)</name>
        <dbReference type="ChEBI" id="CHEBI:29105"/>
    </ligand>
</feature>
<dbReference type="PROSITE" id="PS50970">
    <property type="entry name" value="HCY"/>
    <property type="match status" value="1"/>
</dbReference>
<dbReference type="InterPro" id="IPR036589">
    <property type="entry name" value="HCY_dom_sf"/>
</dbReference>
<gene>
    <name evidence="7" type="ORF">FMOSSE_LOCUS3871</name>
</gene>
<proteinExistence type="predicted"/>
<evidence type="ECO:0000256" key="5">
    <source>
        <dbReference type="PROSITE-ProRule" id="PRU00333"/>
    </source>
</evidence>
<dbReference type="PANTHER" id="PTHR46015:SF1">
    <property type="entry name" value="HOMOCYSTEINE S-METHYLTRANSFERASE-LIKE ISOFORM 1"/>
    <property type="match status" value="1"/>
</dbReference>
<evidence type="ECO:0000259" key="6">
    <source>
        <dbReference type="PROSITE" id="PS50970"/>
    </source>
</evidence>
<name>A0A9N8ZJ81_FUNMO</name>
<dbReference type="GO" id="GO:0033528">
    <property type="term" value="P:S-methylmethionine cycle"/>
    <property type="evidence" value="ECO:0007669"/>
    <property type="project" value="TreeGrafter"/>
</dbReference>
<dbReference type="InterPro" id="IPR003726">
    <property type="entry name" value="HCY_dom"/>
</dbReference>
<keyword evidence="4 5" id="KW-0862">Zinc</keyword>
<keyword evidence="1 5" id="KW-0489">Methyltransferase</keyword>
<dbReference type="GO" id="GO:0032259">
    <property type="term" value="P:methylation"/>
    <property type="evidence" value="ECO:0007669"/>
    <property type="project" value="UniProtKB-KW"/>
</dbReference>
<dbReference type="Proteomes" id="UP000789375">
    <property type="component" value="Unassembled WGS sequence"/>
</dbReference>
<evidence type="ECO:0000313" key="7">
    <source>
        <dbReference type="EMBL" id="CAG8497757.1"/>
    </source>
</evidence>
<dbReference type="EMBL" id="CAJVPP010000613">
    <property type="protein sequence ID" value="CAG8497757.1"/>
    <property type="molecule type" value="Genomic_DNA"/>
</dbReference>
<comment type="caution">
    <text evidence="7">The sequence shown here is derived from an EMBL/GenBank/DDBJ whole genome shotgun (WGS) entry which is preliminary data.</text>
</comment>
<sequence length="329" mass="37361">MKVKDFYELSIPLILDGGMASELQATHGKELSTNLWSAACLYQDPNAIREVHLSYFRAGADIAITCSYQAHLPYFTKVGFTKQEATELMQKSIQLAIEARDVFWEEYQSKGSNVENDRIKPMIALSLGPFGAILTNGSEYRGDYGSDISLEKLIEFHKERLNIFKPLFSQIDLISFETIPLYLEAESICSLLRQEQLDVPCLISFSCKNDEEISHGESFADCVKLCSRVHSVVGVGVNCTKPKFIEKLVKIARDVLDESGMHKKYVVCYPDGGAEWDYERKDWNNDEMEPEEFGNRAKIWAELANFKILLGGCCKTTPDHIRCIRQRIL</sequence>
<dbReference type="SUPFAM" id="SSF82282">
    <property type="entry name" value="Homocysteine S-methyltransferase"/>
    <property type="match status" value="1"/>
</dbReference>
<reference evidence="7" key="1">
    <citation type="submission" date="2021-06" db="EMBL/GenBank/DDBJ databases">
        <authorList>
            <person name="Kallberg Y."/>
            <person name="Tangrot J."/>
            <person name="Rosling A."/>
        </authorList>
    </citation>
    <scope>NUCLEOTIDE SEQUENCE</scope>
    <source>
        <strain evidence="7">87-6 pot B 2015</strain>
    </source>
</reference>
<dbReference type="NCBIfam" id="NF007020">
    <property type="entry name" value="PRK09485.1"/>
    <property type="match status" value="1"/>
</dbReference>
<evidence type="ECO:0000313" key="8">
    <source>
        <dbReference type="Proteomes" id="UP000789375"/>
    </source>
</evidence>
<feature type="binding site" evidence="5">
    <location>
        <position position="314"/>
    </location>
    <ligand>
        <name>Zn(2+)</name>
        <dbReference type="ChEBI" id="CHEBI:29105"/>
    </ligand>
</feature>
<dbReference type="Pfam" id="PF02574">
    <property type="entry name" value="S-methyl_trans"/>
    <property type="match status" value="1"/>
</dbReference>
<dbReference type="Gene3D" id="3.20.20.330">
    <property type="entry name" value="Homocysteine-binding-like domain"/>
    <property type="match status" value="1"/>
</dbReference>
<evidence type="ECO:0000256" key="1">
    <source>
        <dbReference type="ARBA" id="ARBA00022603"/>
    </source>
</evidence>
<dbReference type="PANTHER" id="PTHR46015">
    <property type="entry name" value="ZGC:172121"/>
    <property type="match status" value="1"/>
</dbReference>
<keyword evidence="2 5" id="KW-0808">Transferase</keyword>
<keyword evidence="8" id="KW-1185">Reference proteome</keyword>
<protein>
    <submittedName>
        <fullName evidence="7">15951_t:CDS:1</fullName>
    </submittedName>
</protein>
<evidence type="ECO:0000256" key="2">
    <source>
        <dbReference type="ARBA" id="ARBA00022679"/>
    </source>
</evidence>
<feature type="binding site" evidence="5">
    <location>
        <position position="313"/>
    </location>
    <ligand>
        <name>Zn(2+)</name>
        <dbReference type="ChEBI" id="CHEBI:29105"/>
    </ligand>
</feature>
<dbReference type="GO" id="GO:0009086">
    <property type="term" value="P:methionine biosynthetic process"/>
    <property type="evidence" value="ECO:0007669"/>
    <property type="project" value="TreeGrafter"/>
</dbReference>
<accession>A0A9N8ZJ81</accession>
<evidence type="ECO:0000256" key="4">
    <source>
        <dbReference type="ARBA" id="ARBA00022833"/>
    </source>
</evidence>
<feature type="domain" description="Hcy-binding" evidence="6">
    <location>
        <begin position="1"/>
        <end position="328"/>
    </location>
</feature>
<comment type="cofactor">
    <cofactor evidence="5">
        <name>Zn(2+)</name>
        <dbReference type="ChEBI" id="CHEBI:29105"/>
    </cofactor>
</comment>
<organism evidence="7 8">
    <name type="scientific">Funneliformis mosseae</name>
    <name type="common">Endomycorrhizal fungus</name>
    <name type="synonym">Glomus mosseae</name>
    <dbReference type="NCBI Taxonomy" id="27381"/>
    <lineage>
        <taxon>Eukaryota</taxon>
        <taxon>Fungi</taxon>
        <taxon>Fungi incertae sedis</taxon>
        <taxon>Mucoromycota</taxon>
        <taxon>Glomeromycotina</taxon>
        <taxon>Glomeromycetes</taxon>
        <taxon>Glomerales</taxon>
        <taxon>Glomeraceae</taxon>
        <taxon>Funneliformis</taxon>
    </lineage>
</organism>
<evidence type="ECO:0000256" key="3">
    <source>
        <dbReference type="ARBA" id="ARBA00022723"/>
    </source>
</evidence>
<keyword evidence="3 5" id="KW-0479">Metal-binding</keyword>
<dbReference type="AlphaFoldDB" id="A0A9N8ZJ81"/>
<dbReference type="GO" id="GO:0046872">
    <property type="term" value="F:metal ion binding"/>
    <property type="evidence" value="ECO:0007669"/>
    <property type="project" value="UniProtKB-KW"/>
</dbReference>
<dbReference type="GO" id="GO:0008898">
    <property type="term" value="F:S-adenosylmethionine-homocysteine S-methyltransferase activity"/>
    <property type="evidence" value="ECO:0007669"/>
    <property type="project" value="TreeGrafter"/>
</dbReference>
<dbReference type="InterPro" id="IPR051486">
    <property type="entry name" value="Hcy_S-methyltransferase"/>
</dbReference>